<accession>A0A1F6BJZ9</accession>
<dbReference type="STRING" id="1798391.A2968_01445"/>
<evidence type="ECO:0000313" key="7">
    <source>
        <dbReference type="EMBL" id="OGG37092.1"/>
    </source>
</evidence>
<dbReference type="EMBL" id="MFJU01000006">
    <property type="protein sequence ID" value="OGG37092.1"/>
    <property type="molecule type" value="Genomic_DNA"/>
</dbReference>
<dbReference type="InterPro" id="IPR013325">
    <property type="entry name" value="RNA_pol_sigma_r2"/>
</dbReference>
<protein>
    <recommendedName>
        <fullName evidence="6">RNA polymerase sigma-70 ECF-like HTH domain-containing protein</fullName>
    </recommendedName>
</protein>
<dbReference type="InterPro" id="IPR039425">
    <property type="entry name" value="RNA_pol_sigma-70-like"/>
</dbReference>
<dbReference type="SUPFAM" id="SSF88946">
    <property type="entry name" value="Sigma2 domain of RNA polymerase sigma factors"/>
    <property type="match status" value="1"/>
</dbReference>
<evidence type="ECO:0000256" key="1">
    <source>
        <dbReference type="ARBA" id="ARBA00010641"/>
    </source>
</evidence>
<evidence type="ECO:0000256" key="4">
    <source>
        <dbReference type="ARBA" id="ARBA00023125"/>
    </source>
</evidence>
<feature type="domain" description="RNA polymerase sigma-70 ECF-like HTH" evidence="6">
    <location>
        <begin position="42"/>
        <end position="206"/>
    </location>
</feature>
<dbReference type="InterPro" id="IPR036388">
    <property type="entry name" value="WH-like_DNA-bd_sf"/>
</dbReference>
<comment type="caution">
    <text evidence="7">The sequence shown here is derived from an EMBL/GenBank/DDBJ whole genome shotgun (WGS) entry which is preliminary data.</text>
</comment>
<keyword evidence="2" id="KW-0805">Transcription regulation</keyword>
<dbReference type="InterPro" id="IPR053812">
    <property type="entry name" value="HTH_Sigma70_ECF-like"/>
</dbReference>
<dbReference type="InterPro" id="IPR014284">
    <property type="entry name" value="RNA_pol_sigma-70_dom"/>
</dbReference>
<evidence type="ECO:0000256" key="2">
    <source>
        <dbReference type="ARBA" id="ARBA00023015"/>
    </source>
</evidence>
<gene>
    <name evidence="7" type="ORF">A2968_01445</name>
</gene>
<evidence type="ECO:0000313" key="8">
    <source>
        <dbReference type="Proteomes" id="UP000176228"/>
    </source>
</evidence>
<dbReference type="AlphaFoldDB" id="A0A1F6BJZ9"/>
<evidence type="ECO:0000256" key="3">
    <source>
        <dbReference type="ARBA" id="ARBA00023082"/>
    </source>
</evidence>
<keyword evidence="5" id="KW-0804">Transcription</keyword>
<dbReference type="PANTHER" id="PTHR43133">
    <property type="entry name" value="RNA POLYMERASE ECF-TYPE SIGMA FACTO"/>
    <property type="match status" value="1"/>
</dbReference>
<organism evidence="7 8">
    <name type="scientific">Candidatus Gottesmanbacteria bacterium RIFCSPLOWO2_01_FULL_42_22</name>
    <dbReference type="NCBI Taxonomy" id="1798391"/>
    <lineage>
        <taxon>Bacteria</taxon>
        <taxon>Candidatus Gottesmaniibacteriota</taxon>
    </lineage>
</organism>
<proteinExistence type="inferred from homology"/>
<comment type="similarity">
    <text evidence="1">Belongs to the sigma-70 factor family. ECF subfamily.</text>
</comment>
<dbReference type="GO" id="GO:0003677">
    <property type="term" value="F:DNA binding"/>
    <property type="evidence" value="ECO:0007669"/>
    <property type="project" value="UniProtKB-KW"/>
</dbReference>
<dbReference type="Pfam" id="PF07638">
    <property type="entry name" value="Sigma70_ECF"/>
    <property type="match status" value="1"/>
</dbReference>
<reference evidence="7 8" key="1">
    <citation type="journal article" date="2016" name="Nat. Commun.">
        <title>Thousands of microbial genomes shed light on interconnected biogeochemical processes in an aquifer system.</title>
        <authorList>
            <person name="Anantharaman K."/>
            <person name="Brown C.T."/>
            <person name="Hug L.A."/>
            <person name="Sharon I."/>
            <person name="Castelle C.J."/>
            <person name="Probst A.J."/>
            <person name="Thomas B.C."/>
            <person name="Singh A."/>
            <person name="Wilkins M.J."/>
            <person name="Karaoz U."/>
            <person name="Brodie E.L."/>
            <person name="Williams K.H."/>
            <person name="Hubbard S.S."/>
            <person name="Banfield J.F."/>
        </authorList>
    </citation>
    <scope>NUCLEOTIDE SEQUENCE [LARGE SCALE GENOMIC DNA]</scope>
</reference>
<dbReference type="Proteomes" id="UP000176228">
    <property type="component" value="Unassembled WGS sequence"/>
</dbReference>
<dbReference type="InterPro" id="IPR013324">
    <property type="entry name" value="RNA_pol_sigma_r3/r4-like"/>
</dbReference>
<evidence type="ECO:0000259" key="6">
    <source>
        <dbReference type="Pfam" id="PF07638"/>
    </source>
</evidence>
<keyword evidence="4" id="KW-0238">DNA-binding</keyword>
<dbReference type="GO" id="GO:0006352">
    <property type="term" value="P:DNA-templated transcription initiation"/>
    <property type="evidence" value="ECO:0007669"/>
    <property type="project" value="InterPro"/>
</dbReference>
<dbReference type="Gene3D" id="1.10.1740.10">
    <property type="match status" value="1"/>
</dbReference>
<dbReference type="SUPFAM" id="SSF88659">
    <property type="entry name" value="Sigma3 and sigma4 domains of RNA polymerase sigma factors"/>
    <property type="match status" value="1"/>
</dbReference>
<evidence type="ECO:0000256" key="5">
    <source>
        <dbReference type="ARBA" id="ARBA00023163"/>
    </source>
</evidence>
<keyword evidence="3" id="KW-0731">Sigma factor</keyword>
<dbReference type="GO" id="GO:0016987">
    <property type="term" value="F:sigma factor activity"/>
    <property type="evidence" value="ECO:0007669"/>
    <property type="project" value="UniProtKB-KW"/>
</dbReference>
<dbReference type="NCBIfam" id="TIGR02937">
    <property type="entry name" value="sigma70-ECF"/>
    <property type="match status" value="1"/>
</dbReference>
<dbReference type="PANTHER" id="PTHR43133:SF8">
    <property type="entry name" value="RNA POLYMERASE SIGMA FACTOR HI_1459-RELATED"/>
    <property type="match status" value="1"/>
</dbReference>
<name>A0A1F6BJZ9_9BACT</name>
<sequence>MNCLLSNGETGIIISGYKGFATILPTNLVMKKKTDRQAEKVLVNRILTGDEAALNSFYKKYYPSLYTFISKKINSREDIEEILHDSFLATIEALRDFSFKCSLFTFICSIANHKVIDFYRRKKIKKIVFSKFESIEPLLSSIFGPEEILDEEILKENIKTTFKKLAPSYEKILKLKYVHGFSVSEIAGKLNITFKSAESQLFRARKAFVSVYSYGS</sequence>
<dbReference type="Gene3D" id="1.10.10.10">
    <property type="entry name" value="Winged helix-like DNA-binding domain superfamily/Winged helix DNA-binding domain"/>
    <property type="match status" value="1"/>
</dbReference>